<dbReference type="InterPro" id="IPR036388">
    <property type="entry name" value="WH-like_DNA-bd_sf"/>
</dbReference>
<dbReference type="EMBL" id="OU895877">
    <property type="protein sequence ID" value="CAG9799976.1"/>
    <property type="molecule type" value="Genomic_DNA"/>
</dbReference>
<name>A0A9N9WNC5_9DIPT</name>
<dbReference type="InterPro" id="IPR046328">
    <property type="entry name" value="ETS_fam"/>
</dbReference>
<gene>
    <name evidence="9" type="ORF">CHIRRI_LOCUS2933</name>
</gene>
<keyword evidence="10" id="KW-1185">Reference proteome</keyword>
<dbReference type="InterPro" id="IPR036390">
    <property type="entry name" value="WH_DNA-bd_sf"/>
</dbReference>
<evidence type="ECO:0000256" key="2">
    <source>
        <dbReference type="ARBA" id="ARBA00005562"/>
    </source>
</evidence>
<accession>A0A9N9WNC5</accession>
<organism evidence="9 10">
    <name type="scientific">Chironomus riparius</name>
    <dbReference type="NCBI Taxonomy" id="315576"/>
    <lineage>
        <taxon>Eukaryota</taxon>
        <taxon>Metazoa</taxon>
        <taxon>Ecdysozoa</taxon>
        <taxon>Arthropoda</taxon>
        <taxon>Hexapoda</taxon>
        <taxon>Insecta</taxon>
        <taxon>Pterygota</taxon>
        <taxon>Neoptera</taxon>
        <taxon>Endopterygota</taxon>
        <taxon>Diptera</taxon>
        <taxon>Nematocera</taxon>
        <taxon>Chironomoidea</taxon>
        <taxon>Chironomidae</taxon>
        <taxon>Chironominae</taxon>
        <taxon>Chironomus</taxon>
    </lineage>
</organism>
<dbReference type="FunFam" id="1.10.10.10:FF:000220">
    <property type="entry name" value="SAM pointed domain-containing Ets transcription factor"/>
    <property type="match status" value="1"/>
</dbReference>
<evidence type="ECO:0000259" key="7">
    <source>
        <dbReference type="PROSITE" id="PS50061"/>
    </source>
</evidence>
<dbReference type="InterPro" id="IPR003118">
    <property type="entry name" value="Pointed_dom"/>
</dbReference>
<keyword evidence="4 5" id="KW-0539">Nucleus</keyword>
<feature type="domain" description="ETS" evidence="7">
    <location>
        <begin position="453"/>
        <end position="536"/>
    </location>
</feature>
<comment type="subcellular location">
    <subcellularLocation>
        <location evidence="1 5">Nucleus</location>
    </subcellularLocation>
</comment>
<dbReference type="GO" id="GO:0030154">
    <property type="term" value="P:cell differentiation"/>
    <property type="evidence" value="ECO:0007669"/>
    <property type="project" value="TreeGrafter"/>
</dbReference>
<dbReference type="AlphaFoldDB" id="A0A9N9WNC5"/>
<dbReference type="Gene3D" id="1.10.150.50">
    <property type="entry name" value="Transcription Factor, Ets-1"/>
    <property type="match status" value="1"/>
</dbReference>
<dbReference type="OrthoDB" id="5961210at2759"/>
<dbReference type="Pfam" id="PF00178">
    <property type="entry name" value="Ets"/>
    <property type="match status" value="1"/>
</dbReference>
<evidence type="ECO:0000313" key="9">
    <source>
        <dbReference type="EMBL" id="CAG9799976.1"/>
    </source>
</evidence>
<proteinExistence type="inferred from homology"/>
<evidence type="ECO:0000256" key="3">
    <source>
        <dbReference type="ARBA" id="ARBA00023125"/>
    </source>
</evidence>
<evidence type="ECO:0000256" key="4">
    <source>
        <dbReference type="ARBA" id="ARBA00023242"/>
    </source>
</evidence>
<dbReference type="Gene3D" id="1.10.10.10">
    <property type="entry name" value="Winged helix-like DNA-binding domain superfamily/Winged helix DNA-binding domain"/>
    <property type="match status" value="1"/>
</dbReference>
<dbReference type="SUPFAM" id="SSF46785">
    <property type="entry name" value="Winged helix' DNA-binding domain"/>
    <property type="match status" value="1"/>
</dbReference>
<dbReference type="InterPro" id="IPR013761">
    <property type="entry name" value="SAM/pointed_sf"/>
</dbReference>
<dbReference type="SUPFAM" id="SSF47769">
    <property type="entry name" value="SAM/Pointed domain"/>
    <property type="match status" value="1"/>
</dbReference>
<dbReference type="Pfam" id="PF02198">
    <property type="entry name" value="SAM_PNT"/>
    <property type="match status" value="1"/>
</dbReference>
<sequence>MFSSSAFKELSQNNISLYQQQTIYDLNSLLVDPSSSTYGIDNFDLSLLGSDYHQFDNYQQLKFDDINVSSDVERNNLALSIEIDNNNSYQSPAYPTPITQLKQEDTLDWKQHSYYLNSTSLISPISPATTIYSSPSPCPTFDQVIKQENHINLPPSPPDSNGVPSPQSIHHCENFKIEQFDDSYQTALSPSTGENFIDINYYLENRDQKPQQDHQVLRGFLQDTTFQRKHNLKPLPLENLFGGLSQRGDIEPVISLALQHAKLEVQATCNALKISPNPHEWTESQVQLWINSTIKQFKLDSLPKCEILFPENGQMLAMLSDEEFIKRAPQIGSILHAQLEIWKATYVDISSIDNGNSLTSVAGPSSAVPTMSNSLSQTSIWNQMLHDETDVSDDDDSEVGMEIDMQSSPINKSEADMTETPVVKTPTTKPAKTPKKHHTHLQKKGSGTTSSHIHLWQFLKELLASPQTHGTAIRWLDRTKGIFKIEDSVRVARLWGTRKNRPAMNYDKLSRSIRQYYKKGIMKKTERSQRLVYQFCHPYSL</sequence>
<dbReference type="SMART" id="SM00251">
    <property type="entry name" value="SAM_PNT"/>
    <property type="match status" value="1"/>
</dbReference>
<evidence type="ECO:0000256" key="1">
    <source>
        <dbReference type="ARBA" id="ARBA00004123"/>
    </source>
</evidence>
<feature type="domain" description="PNT" evidence="8">
    <location>
        <begin position="260"/>
        <end position="346"/>
    </location>
</feature>
<dbReference type="GO" id="GO:0000981">
    <property type="term" value="F:DNA-binding transcription factor activity, RNA polymerase II-specific"/>
    <property type="evidence" value="ECO:0007669"/>
    <property type="project" value="TreeGrafter"/>
</dbReference>
<feature type="compositionally biased region" description="Basic residues" evidence="6">
    <location>
        <begin position="432"/>
        <end position="443"/>
    </location>
</feature>
<dbReference type="PANTHER" id="PTHR11849:SF182">
    <property type="entry name" value="SAM POINTED DOMAIN-CONTAINING ETS TRANSCRIPTION FACTOR"/>
    <property type="match status" value="1"/>
</dbReference>
<dbReference type="PROSITE" id="PS00346">
    <property type="entry name" value="ETS_DOMAIN_2"/>
    <property type="match status" value="1"/>
</dbReference>
<evidence type="ECO:0000259" key="8">
    <source>
        <dbReference type="PROSITE" id="PS51433"/>
    </source>
</evidence>
<dbReference type="PROSITE" id="PS50061">
    <property type="entry name" value="ETS_DOMAIN_3"/>
    <property type="match status" value="1"/>
</dbReference>
<comment type="similarity">
    <text evidence="2 5">Belongs to the ETS family.</text>
</comment>
<dbReference type="PROSITE" id="PS00345">
    <property type="entry name" value="ETS_DOMAIN_1"/>
    <property type="match status" value="1"/>
</dbReference>
<evidence type="ECO:0008006" key="11">
    <source>
        <dbReference type="Google" id="ProtNLM"/>
    </source>
</evidence>
<dbReference type="SMART" id="SM00413">
    <property type="entry name" value="ETS"/>
    <property type="match status" value="1"/>
</dbReference>
<feature type="region of interest" description="Disordered" evidence="6">
    <location>
        <begin position="414"/>
        <end position="448"/>
    </location>
</feature>
<evidence type="ECO:0000256" key="6">
    <source>
        <dbReference type="SAM" id="MobiDB-lite"/>
    </source>
</evidence>
<reference evidence="9" key="1">
    <citation type="submission" date="2022-01" db="EMBL/GenBank/DDBJ databases">
        <authorList>
            <person name="King R."/>
        </authorList>
    </citation>
    <scope>NUCLEOTIDE SEQUENCE</scope>
</reference>
<dbReference type="PANTHER" id="PTHR11849">
    <property type="entry name" value="ETS"/>
    <property type="match status" value="1"/>
</dbReference>
<dbReference type="PRINTS" id="PR00454">
    <property type="entry name" value="ETSDOMAIN"/>
</dbReference>
<keyword evidence="3 5" id="KW-0238">DNA-binding</keyword>
<dbReference type="InterPro" id="IPR000418">
    <property type="entry name" value="Ets_dom"/>
</dbReference>
<dbReference type="Proteomes" id="UP001153620">
    <property type="component" value="Chromosome 1"/>
</dbReference>
<dbReference type="GO" id="GO:0005634">
    <property type="term" value="C:nucleus"/>
    <property type="evidence" value="ECO:0007669"/>
    <property type="project" value="UniProtKB-SubCell"/>
</dbReference>
<evidence type="ECO:0000256" key="5">
    <source>
        <dbReference type="RuleBase" id="RU004019"/>
    </source>
</evidence>
<reference evidence="9" key="2">
    <citation type="submission" date="2022-10" db="EMBL/GenBank/DDBJ databases">
        <authorList>
            <consortium name="ENA_rothamsted_submissions"/>
            <consortium name="culmorum"/>
            <person name="King R."/>
        </authorList>
    </citation>
    <scope>NUCLEOTIDE SEQUENCE</scope>
</reference>
<dbReference type="PROSITE" id="PS51433">
    <property type="entry name" value="PNT"/>
    <property type="match status" value="1"/>
</dbReference>
<dbReference type="GO" id="GO:0043565">
    <property type="term" value="F:sequence-specific DNA binding"/>
    <property type="evidence" value="ECO:0007669"/>
    <property type="project" value="InterPro"/>
</dbReference>
<protein>
    <recommendedName>
        <fullName evidence="11">DNA-binding protein D-ETS-4</fullName>
    </recommendedName>
</protein>
<evidence type="ECO:0000313" key="10">
    <source>
        <dbReference type="Proteomes" id="UP001153620"/>
    </source>
</evidence>